<keyword evidence="4" id="KW-0238">DNA-binding</keyword>
<evidence type="ECO:0000256" key="5">
    <source>
        <dbReference type="ARBA" id="ARBA00023172"/>
    </source>
</evidence>
<dbReference type="Gene3D" id="3.40.50.1390">
    <property type="entry name" value="Resolvase, N-terminal catalytic domain"/>
    <property type="match status" value="1"/>
</dbReference>
<comment type="caution">
    <text evidence="9">The sequence shown here is derived from an EMBL/GenBank/DDBJ whole genome shotgun (WGS) entry which is preliminary data.</text>
</comment>
<dbReference type="AlphaFoldDB" id="A0A365QHH9"/>
<dbReference type="FunFam" id="3.40.50.1390:FF:000001">
    <property type="entry name" value="DNA recombinase"/>
    <property type="match status" value="1"/>
</dbReference>
<dbReference type="GO" id="GO:0000150">
    <property type="term" value="F:DNA strand exchange activity"/>
    <property type="evidence" value="ECO:0007669"/>
    <property type="project" value="UniProtKB-KW"/>
</dbReference>
<dbReference type="Proteomes" id="UP000252458">
    <property type="component" value="Unassembled WGS sequence"/>
</dbReference>
<gene>
    <name evidence="9" type="ORF">DPV79_39060</name>
</gene>
<evidence type="ECO:0000256" key="7">
    <source>
        <dbReference type="PROSITE-ProRule" id="PRU10137"/>
    </source>
</evidence>
<dbReference type="InterPro" id="IPR036162">
    <property type="entry name" value="Resolvase-like_N_sf"/>
</dbReference>
<dbReference type="InterPro" id="IPR050639">
    <property type="entry name" value="SSR_resolvase"/>
</dbReference>
<dbReference type="CDD" id="cd03768">
    <property type="entry name" value="SR_ResInv"/>
    <property type="match status" value="1"/>
</dbReference>
<keyword evidence="3" id="KW-0230">DNA invertase</keyword>
<keyword evidence="10" id="KW-1185">Reference proteome</keyword>
<dbReference type="SUPFAM" id="SSF53041">
    <property type="entry name" value="Resolvase-like"/>
    <property type="match status" value="1"/>
</dbReference>
<accession>A0A365QHH9</accession>
<proteinExistence type="inferred from homology"/>
<reference evidence="9 10" key="1">
    <citation type="submission" date="2018-06" db="EMBL/GenBank/DDBJ databases">
        <title>Draft genome sequence of Burkholderia reimsis strain BE51 isolated from a French agricultural soil.</title>
        <authorList>
            <person name="Esmaeel Q."/>
        </authorList>
    </citation>
    <scope>NUCLEOTIDE SEQUENCE [LARGE SCALE GENOMIC DNA]</scope>
    <source>
        <strain evidence="9 10">BE51</strain>
    </source>
</reference>
<name>A0A365QHH9_9BURK</name>
<evidence type="ECO:0000313" key="10">
    <source>
        <dbReference type="Proteomes" id="UP000252458"/>
    </source>
</evidence>
<dbReference type="InterPro" id="IPR006118">
    <property type="entry name" value="Recombinase_CS"/>
</dbReference>
<dbReference type="GO" id="GO:0015074">
    <property type="term" value="P:DNA integration"/>
    <property type="evidence" value="ECO:0007669"/>
    <property type="project" value="UniProtKB-KW"/>
</dbReference>
<evidence type="ECO:0000256" key="3">
    <source>
        <dbReference type="ARBA" id="ARBA00023100"/>
    </source>
</evidence>
<dbReference type="PANTHER" id="PTHR30461:SF2">
    <property type="entry name" value="SERINE RECOMBINASE PINE-RELATED"/>
    <property type="match status" value="1"/>
</dbReference>
<evidence type="ECO:0000256" key="6">
    <source>
        <dbReference type="PIRSR" id="PIRSR606118-50"/>
    </source>
</evidence>
<evidence type="ECO:0000256" key="4">
    <source>
        <dbReference type="ARBA" id="ARBA00023125"/>
    </source>
</evidence>
<dbReference type="GO" id="GO:0003677">
    <property type="term" value="F:DNA binding"/>
    <property type="evidence" value="ECO:0007669"/>
    <property type="project" value="UniProtKB-KW"/>
</dbReference>
<feature type="domain" description="Resolvase/invertase-type recombinase catalytic" evidence="8">
    <location>
        <begin position="1"/>
        <end position="135"/>
    </location>
</feature>
<evidence type="ECO:0000259" key="8">
    <source>
        <dbReference type="PROSITE" id="PS51736"/>
    </source>
</evidence>
<comment type="similarity">
    <text evidence="1">Belongs to the site-specific recombinase resolvase family.</text>
</comment>
<dbReference type="PROSITE" id="PS51736">
    <property type="entry name" value="RECOMBINASES_3"/>
    <property type="match status" value="1"/>
</dbReference>
<dbReference type="SMART" id="SM00857">
    <property type="entry name" value="Resolvase"/>
    <property type="match status" value="1"/>
</dbReference>
<dbReference type="EMBL" id="QMFZ01000064">
    <property type="protein sequence ID" value="RBB32223.1"/>
    <property type="molecule type" value="Genomic_DNA"/>
</dbReference>
<evidence type="ECO:0000256" key="1">
    <source>
        <dbReference type="ARBA" id="ARBA00009913"/>
    </source>
</evidence>
<keyword evidence="2" id="KW-0229">DNA integration</keyword>
<dbReference type="Gene3D" id="1.10.10.60">
    <property type="entry name" value="Homeodomain-like"/>
    <property type="match status" value="1"/>
</dbReference>
<dbReference type="RefSeq" id="WP_113047925.1">
    <property type="nucleotide sequence ID" value="NZ_QMFZ01000064.1"/>
</dbReference>
<sequence length="198" mass="21750">MKMGYARVSTDEQNLALQQDALARAGCDIVYADQGVSGANFRRPGLDKALAKLRAGDTFIVWRLDRLGRSTSKLIELINQLGRRKVGFVSLSESIDTNSASGTLVFHMMAALAEFERRLISERTRAGIVAARARGKRVGRKPALTAKDCKEVRMLLETNSVSEVARRFNVHPATVRRVMKSHENRAPGGAALAAQRES</sequence>
<dbReference type="PROSITE" id="PS00398">
    <property type="entry name" value="RECOMBINASES_2"/>
    <property type="match status" value="1"/>
</dbReference>
<dbReference type="PROSITE" id="PS00397">
    <property type="entry name" value="RECOMBINASES_1"/>
    <property type="match status" value="1"/>
</dbReference>
<dbReference type="PANTHER" id="PTHR30461">
    <property type="entry name" value="DNA-INVERTASE FROM LAMBDOID PROPHAGE"/>
    <property type="match status" value="1"/>
</dbReference>
<dbReference type="InterPro" id="IPR006119">
    <property type="entry name" value="Resolv_N"/>
</dbReference>
<protein>
    <submittedName>
        <fullName evidence="9">Recombinase family protein</fullName>
    </submittedName>
</protein>
<dbReference type="Pfam" id="PF00239">
    <property type="entry name" value="Resolvase"/>
    <property type="match status" value="1"/>
</dbReference>
<evidence type="ECO:0000313" key="9">
    <source>
        <dbReference type="EMBL" id="RBB32223.1"/>
    </source>
</evidence>
<feature type="active site" description="O-(5'-phospho-DNA)-serine intermediate" evidence="6 7">
    <location>
        <position position="9"/>
    </location>
</feature>
<organism evidence="9 10">
    <name type="scientific">Burkholderia reimsis</name>
    <dbReference type="NCBI Taxonomy" id="2234132"/>
    <lineage>
        <taxon>Bacteria</taxon>
        <taxon>Pseudomonadati</taxon>
        <taxon>Pseudomonadota</taxon>
        <taxon>Betaproteobacteria</taxon>
        <taxon>Burkholderiales</taxon>
        <taxon>Burkholderiaceae</taxon>
        <taxon>Burkholderia</taxon>
    </lineage>
</organism>
<evidence type="ECO:0000256" key="2">
    <source>
        <dbReference type="ARBA" id="ARBA00022908"/>
    </source>
</evidence>
<keyword evidence="5" id="KW-0233">DNA recombination</keyword>